<feature type="domain" description="Mannose-1-phosphate guanyltransferase C-terminal" evidence="3">
    <location>
        <begin position="245"/>
        <end position="362"/>
    </location>
</feature>
<dbReference type="Gene3D" id="3.90.550.10">
    <property type="entry name" value="Spore Coat Polysaccharide Biosynthesis Protein SpsA, Chain A"/>
    <property type="match status" value="1"/>
</dbReference>
<dbReference type="SUPFAM" id="SSF53448">
    <property type="entry name" value="Nucleotide-diphospho-sugar transferases"/>
    <property type="match status" value="1"/>
</dbReference>
<dbReference type="Pfam" id="PF00483">
    <property type="entry name" value="NTP_transferase"/>
    <property type="match status" value="1"/>
</dbReference>
<sequence>MGISEERVVAVIMVGGPTKGTRFRPLSLNVPKPLFPLAGQPMVHHPILACRRIPNLVQIYLIGFYEEREFALYVSAISNELRLPVRYLREDKPHGSAGGLYSFRDYIMEEDPSHIVLLNCDVCSSFPLPDMLEAHKRYGGLGTVLVIKVSAESANQFANLRRMNSFEALQSATKTLPADYVRLDQDILSPLAGKKKLYTYETLDFWEQIKTPGISLRCSALYLAQYRHISPHLLATGNGSKSPTIIGDVYIHPSAKVHPSAKIGPNVSISANARIGAGVRLISCIILDDVEIKENAVVMHAIVGWKSSIGRWSRVQAEGDYNAKLGITILGEAVAVEDEVVVVNSIVLPNKTLNVSVQEEIIL</sequence>
<dbReference type="Proteomes" id="UP001055439">
    <property type="component" value="Chromosome 7"/>
</dbReference>
<evidence type="ECO:0000256" key="1">
    <source>
        <dbReference type="ARBA" id="ARBA00007274"/>
    </source>
</evidence>
<dbReference type="AlphaFoldDB" id="A0A9E7KIM9"/>
<dbReference type="GO" id="GO:0016779">
    <property type="term" value="F:nucleotidyltransferase activity"/>
    <property type="evidence" value="ECO:0007669"/>
    <property type="project" value="UniProtKB-KW"/>
</dbReference>
<comment type="similarity">
    <text evidence="1">Belongs to the transferase hexapeptide repeat family.</text>
</comment>
<protein>
    <submittedName>
        <fullName evidence="4">Mannose-1-phosphate guanyltransferase</fullName>
    </submittedName>
</protein>
<keyword evidence="5" id="KW-1185">Reference proteome</keyword>
<dbReference type="Gene3D" id="2.160.10.10">
    <property type="entry name" value="Hexapeptide repeat proteins"/>
    <property type="match status" value="1"/>
</dbReference>
<evidence type="ECO:0000313" key="4">
    <source>
        <dbReference type="EMBL" id="URE16835.1"/>
    </source>
</evidence>
<dbReference type="EMBL" id="CP097509">
    <property type="protein sequence ID" value="URE16833.1"/>
    <property type="molecule type" value="Genomic_DNA"/>
</dbReference>
<name>A0A9E7KIM9_9LILI</name>
<evidence type="ECO:0000259" key="2">
    <source>
        <dbReference type="Pfam" id="PF00483"/>
    </source>
</evidence>
<dbReference type="EMBL" id="CP097509">
    <property type="protein sequence ID" value="URE16835.1"/>
    <property type="molecule type" value="Genomic_DNA"/>
</dbReference>
<dbReference type="InterPro" id="IPR050486">
    <property type="entry name" value="Mannose-1P_guanyltransferase"/>
</dbReference>
<evidence type="ECO:0000259" key="3">
    <source>
        <dbReference type="Pfam" id="PF25087"/>
    </source>
</evidence>
<dbReference type="PANTHER" id="PTHR22572">
    <property type="entry name" value="SUGAR-1-PHOSPHATE GUANYL TRANSFERASE"/>
    <property type="match status" value="1"/>
</dbReference>
<dbReference type="FunFam" id="2.160.10.10:FF:000030">
    <property type="entry name" value="Putative GDP-mannose pyrophosphorylase"/>
    <property type="match status" value="1"/>
</dbReference>
<evidence type="ECO:0000313" key="5">
    <source>
        <dbReference type="Proteomes" id="UP001055439"/>
    </source>
</evidence>
<proteinExistence type="inferred from homology"/>
<accession>A0A9E7KIM9</accession>
<reference evidence="4" key="1">
    <citation type="submission" date="2022-05" db="EMBL/GenBank/DDBJ databases">
        <title>The Musa troglodytarum L. genome provides insights into the mechanism of non-climacteric behaviour and enrichment of carotenoids.</title>
        <authorList>
            <person name="Wang J."/>
        </authorList>
    </citation>
    <scope>NUCLEOTIDE SEQUENCE</scope>
    <source>
        <tissue evidence="4">Leaf</tissue>
    </source>
</reference>
<dbReference type="InterPro" id="IPR056729">
    <property type="entry name" value="GMPPB_C"/>
</dbReference>
<dbReference type="EMBL" id="CP097509">
    <property type="protein sequence ID" value="URE16837.1"/>
    <property type="molecule type" value="Genomic_DNA"/>
</dbReference>
<gene>
    <name evidence="4" type="ORF">MUK42_13335</name>
</gene>
<dbReference type="OrthoDB" id="285674at2759"/>
<dbReference type="InterPro" id="IPR005835">
    <property type="entry name" value="NTP_transferase_dom"/>
</dbReference>
<feature type="domain" description="Nucleotidyl transferase" evidence="2">
    <location>
        <begin position="10"/>
        <end position="157"/>
    </location>
</feature>
<organism evidence="4 5">
    <name type="scientific">Musa troglodytarum</name>
    <name type="common">fe'i banana</name>
    <dbReference type="NCBI Taxonomy" id="320322"/>
    <lineage>
        <taxon>Eukaryota</taxon>
        <taxon>Viridiplantae</taxon>
        <taxon>Streptophyta</taxon>
        <taxon>Embryophyta</taxon>
        <taxon>Tracheophyta</taxon>
        <taxon>Spermatophyta</taxon>
        <taxon>Magnoliopsida</taxon>
        <taxon>Liliopsida</taxon>
        <taxon>Zingiberales</taxon>
        <taxon>Musaceae</taxon>
        <taxon>Musa</taxon>
    </lineage>
</organism>
<dbReference type="InterPro" id="IPR029044">
    <property type="entry name" value="Nucleotide-diphossugar_trans"/>
</dbReference>
<dbReference type="Pfam" id="PF25087">
    <property type="entry name" value="GMPPB_C"/>
    <property type="match status" value="1"/>
</dbReference>